<dbReference type="Pfam" id="PF01370">
    <property type="entry name" value="Epimerase"/>
    <property type="match status" value="1"/>
</dbReference>
<dbReference type="InterPro" id="IPR001509">
    <property type="entry name" value="Epimerase_deHydtase"/>
</dbReference>
<gene>
    <name evidence="2" type="ORF">FHX64_001848</name>
</gene>
<evidence type="ECO:0000259" key="1">
    <source>
        <dbReference type="Pfam" id="PF01370"/>
    </source>
</evidence>
<dbReference type="Proteomes" id="UP000544222">
    <property type="component" value="Unassembled WGS sequence"/>
</dbReference>
<protein>
    <submittedName>
        <fullName evidence="2">Nucleoside-diphosphate-sugar epimerase</fullName>
    </submittedName>
</protein>
<dbReference type="InterPro" id="IPR050177">
    <property type="entry name" value="Lipid_A_modif_metabolic_enz"/>
</dbReference>
<feature type="domain" description="NAD-dependent epimerase/dehydratase" evidence="1">
    <location>
        <begin position="4"/>
        <end position="206"/>
    </location>
</feature>
<dbReference type="EMBL" id="JACHYB010000001">
    <property type="protein sequence ID" value="MBB3187685.1"/>
    <property type="molecule type" value="Genomic_DNA"/>
</dbReference>
<dbReference type="AlphaFoldDB" id="A0A7W5H2F0"/>
<reference evidence="2 3" key="1">
    <citation type="submission" date="2020-08" db="EMBL/GenBank/DDBJ databases">
        <title>Genomic Encyclopedia of Type Strains, Phase IV (KMG-IV): sequencing the most valuable type-strain genomes for metagenomic binning, comparative biology and taxonomic classification.</title>
        <authorList>
            <person name="Goeker M."/>
        </authorList>
    </citation>
    <scope>NUCLEOTIDE SEQUENCE [LARGE SCALE GENOMIC DNA]</scope>
    <source>
        <strain evidence="2 3">DSM 27471</strain>
    </source>
</reference>
<sequence>MKVLFIGGTGNISTSVSQAALANHIELFHLNRGSKHMDGVTSLRADIRDVEAVKTVLKSHTWDCVVDWIAFTPDEVERDFQLFHGKTRQYIFISSASAYQKPLLMSVITESTPLKNPFWDYSRNKIACEDLLAKHYREDDFPVTIVRPSHTYRNIIPATLGGSAEYTVVDRIRKGLPIVVHGDGTSPWTLTHADDFAKAFIGLIGNDYAIGEAFHITSNEALSWDRIHHYLAEAVGCEANIVHATSEAIAAIADAEGIPTVRGSLLGDKSYPAVFDNTKIKRFVPSFRASIPFAQGIRQTIAWFEADPARMIVNERSNHLIDRIVESCRIRADQ</sequence>
<dbReference type="SUPFAM" id="SSF51735">
    <property type="entry name" value="NAD(P)-binding Rossmann-fold domains"/>
    <property type="match status" value="1"/>
</dbReference>
<dbReference type="Gene3D" id="3.40.50.720">
    <property type="entry name" value="NAD(P)-binding Rossmann-like Domain"/>
    <property type="match status" value="1"/>
</dbReference>
<dbReference type="PANTHER" id="PTHR43245">
    <property type="entry name" value="BIFUNCTIONAL POLYMYXIN RESISTANCE PROTEIN ARNA"/>
    <property type="match status" value="1"/>
</dbReference>
<dbReference type="RefSeq" id="WP_183413421.1">
    <property type="nucleotide sequence ID" value="NZ_JACHYB010000001.1"/>
</dbReference>
<organism evidence="2 3">
    <name type="scientific">Microbacter margulisiae</name>
    <dbReference type="NCBI Taxonomy" id="1350067"/>
    <lineage>
        <taxon>Bacteria</taxon>
        <taxon>Pseudomonadati</taxon>
        <taxon>Bacteroidota</taxon>
        <taxon>Bacteroidia</taxon>
        <taxon>Bacteroidales</taxon>
        <taxon>Porphyromonadaceae</taxon>
        <taxon>Microbacter</taxon>
    </lineage>
</organism>
<accession>A0A7W5H2F0</accession>
<name>A0A7W5H2F0_9PORP</name>
<keyword evidence="3" id="KW-1185">Reference proteome</keyword>
<evidence type="ECO:0000313" key="2">
    <source>
        <dbReference type="EMBL" id="MBB3187685.1"/>
    </source>
</evidence>
<evidence type="ECO:0000313" key="3">
    <source>
        <dbReference type="Proteomes" id="UP000544222"/>
    </source>
</evidence>
<dbReference type="InterPro" id="IPR036291">
    <property type="entry name" value="NAD(P)-bd_dom_sf"/>
</dbReference>
<comment type="caution">
    <text evidence="2">The sequence shown here is derived from an EMBL/GenBank/DDBJ whole genome shotgun (WGS) entry which is preliminary data.</text>
</comment>
<proteinExistence type="predicted"/>